<dbReference type="GO" id="GO:0005524">
    <property type="term" value="F:ATP binding"/>
    <property type="evidence" value="ECO:0007669"/>
    <property type="project" value="InterPro"/>
</dbReference>
<dbReference type="InterPro" id="IPR007862">
    <property type="entry name" value="Adenylate_kinase_lid-dom"/>
</dbReference>
<dbReference type="HAMAP" id="MF_00235">
    <property type="entry name" value="Adenylate_kinase_Adk"/>
    <property type="match status" value="1"/>
</dbReference>
<keyword evidence="3 4" id="KW-0418">Kinase</keyword>
<dbReference type="InterPro" id="IPR006259">
    <property type="entry name" value="Adenyl_kin_sub"/>
</dbReference>
<dbReference type="NCBIfam" id="NF001381">
    <property type="entry name" value="PRK00279.1-3"/>
    <property type="match status" value="1"/>
</dbReference>
<dbReference type="Pfam" id="PF00406">
    <property type="entry name" value="ADK"/>
    <property type="match status" value="1"/>
</dbReference>
<proteinExistence type="inferred from homology"/>
<evidence type="ECO:0000256" key="2">
    <source>
        <dbReference type="ARBA" id="ARBA00022741"/>
    </source>
</evidence>
<name>A0A0M0JKB0_9EUKA</name>
<evidence type="ECO:0000256" key="3">
    <source>
        <dbReference type="ARBA" id="ARBA00022777"/>
    </source>
</evidence>
<feature type="domain" description="Adenylate kinase active site lid" evidence="5">
    <location>
        <begin position="154"/>
        <end position="189"/>
    </location>
</feature>
<dbReference type="EMBL" id="JWZX01002776">
    <property type="protein sequence ID" value="KOO26994.1"/>
    <property type="molecule type" value="Genomic_DNA"/>
</dbReference>
<sequence length="241" mass="25915">MAAPLSGFSTTDLLAELKKRMETPAKKNMILIGPPGSGKGTQAPIIKEKYNLCHLATGDLLRAAVAAGTEMGKKAKAVMEAGGLVSDDIVVGIIKENIHAPECNNGFILDGFPRTVGQAKTLDEMLVSEKVGTIGAVIEFKIPDELLVERICGRLVHAASGRSYHEKFAPPKVPMKDDVTGEPLMKRKDDNEATLRSRLTAFHEQTKPVVDYYAAKGLYSPIDANQKFDTVKAAIAAVLSK</sequence>
<dbReference type="Proteomes" id="UP000037460">
    <property type="component" value="Unassembled WGS sequence"/>
</dbReference>
<keyword evidence="7" id="KW-1185">Reference proteome</keyword>
<dbReference type="Pfam" id="PF05191">
    <property type="entry name" value="ADK_lid"/>
    <property type="match status" value="1"/>
</dbReference>
<dbReference type="NCBIfam" id="NF011100">
    <property type="entry name" value="PRK14527.1"/>
    <property type="match status" value="1"/>
</dbReference>
<dbReference type="FunFam" id="3.40.50.300:FF:000106">
    <property type="entry name" value="Adenylate kinase mitochondrial"/>
    <property type="match status" value="1"/>
</dbReference>
<dbReference type="GO" id="GO:0004017">
    <property type="term" value="F:AMP kinase activity"/>
    <property type="evidence" value="ECO:0007669"/>
    <property type="project" value="InterPro"/>
</dbReference>
<keyword evidence="2" id="KW-0547">Nucleotide-binding</keyword>
<dbReference type="NCBIfam" id="TIGR01351">
    <property type="entry name" value="adk"/>
    <property type="match status" value="1"/>
</dbReference>
<dbReference type="OrthoDB" id="439792at2759"/>
<dbReference type="InterPro" id="IPR033690">
    <property type="entry name" value="Adenylat_kinase_CS"/>
</dbReference>
<protein>
    <submittedName>
        <fullName evidence="6">Adenylate kinase</fullName>
    </submittedName>
</protein>
<comment type="caution">
    <text evidence="6">The sequence shown here is derived from an EMBL/GenBank/DDBJ whole genome shotgun (WGS) entry which is preliminary data.</text>
</comment>
<accession>A0A0M0JKB0</accession>
<evidence type="ECO:0000256" key="1">
    <source>
        <dbReference type="ARBA" id="ARBA00022679"/>
    </source>
</evidence>
<gene>
    <name evidence="6" type="ORF">Ctob_009647</name>
</gene>
<evidence type="ECO:0000313" key="6">
    <source>
        <dbReference type="EMBL" id="KOO26994.1"/>
    </source>
</evidence>
<dbReference type="InterPro" id="IPR000850">
    <property type="entry name" value="Adenylat/UMP-CMP_kin"/>
</dbReference>
<keyword evidence="1 4" id="KW-0808">Transferase</keyword>
<reference evidence="7" key="1">
    <citation type="journal article" date="2015" name="PLoS Genet.">
        <title>Genome Sequence and Transcriptome Analyses of Chrysochromulina tobin: Metabolic Tools for Enhanced Algal Fitness in the Prominent Order Prymnesiales (Haptophyceae).</title>
        <authorList>
            <person name="Hovde B.T."/>
            <person name="Deodato C.R."/>
            <person name="Hunsperger H.M."/>
            <person name="Ryken S.A."/>
            <person name="Yost W."/>
            <person name="Jha R.K."/>
            <person name="Patterson J."/>
            <person name="Monnat R.J. Jr."/>
            <person name="Barlow S.B."/>
            <person name="Starkenburg S.R."/>
            <person name="Cattolico R.A."/>
        </authorList>
    </citation>
    <scope>NUCLEOTIDE SEQUENCE</scope>
    <source>
        <strain evidence="7">CCMP291</strain>
    </source>
</reference>
<dbReference type="AlphaFoldDB" id="A0A0M0JKB0"/>
<comment type="similarity">
    <text evidence="4">Belongs to the adenylate kinase family.</text>
</comment>
<dbReference type="InterPro" id="IPR027417">
    <property type="entry name" value="P-loop_NTPase"/>
</dbReference>
<organism evidence="6 7">
    <name type="scientific">Chrysochromulina tobinii</name>
    <dbReference type="NCBI Taxonomy" id="1460289"/>
    <lineage>
        <taxon>Eukaryota</taxon>
        <taxon>Haptista</taxon>
        <taxon>Haptophyta</taxon>
        <taxon>Prymnesiophyceae</taxon>
        <taxon>Prymnesiales</taxon>
        <taxon>Chrysochromulinaceae</taxon>
        <taxon>Chrysochromulina</taxon>
    </lineage>
</organism>
<evidence type="ECO:0000259" key="5">
    <source>
        <dbReference type="Pfam" id="PF05191"/>
    </source>
</evidence>
<dbReference type="PRINTS" id="PR00094">
    <property type="entry name" value="ADENYLTKNASE"/>
</dbReference>
<dbReference type="PROSITE" id="PS00113">
    <property type="entry name" value="ADENYLATE_KINASE"/>
    <property type="match status" value="1"/>
</dbReference>
<dbReference type="CDD" id="cd01428">
    <property type="entry name" value="ADK"/>
    <property type="match status" value="1"/>
</dbReference>
<evidence type="ECO:0000256" key="4">
    <source>
        <dbReference type="RuleBase" id="RU003330"/>
    </source>
</evidence>
<evidence type="ECO:0000313" key="7">
    <source>
        <dbReference type="Proteomes" id="UP000037460"/>
    </source>
</evidence>
<dbReference type="PANTHER" id="PTHR23359">
    <property type="entry name" value="NUCLEOTIDE KINASE"/>
    <property type="match status" value="1"/>
</dbReference>
<dbReference type="Gene3D" id="3.40.50.300">
    <property type="entry name" value="P-loop containing nucleotide triphosphate hydrolases"/>
    <property type="match status" value="1"/>
</dbReference>
<dbReference type="SUPFAM" id="SSF52540">
    <property type="entry name" value="P-loop containing nucleoside triphosphate hydrolases"/>
    <property type="match status" value="1"/>
</dbReference>